<keyword evidence="3" id="KW-0677">Repeat</keyword>
<comment type="subcellular location">
    <subcellularLocation>
        <location evidence="1">Nucleus</location>
    </subcellularLocation>
</comment>
<dbReference type="PANTHER" id="PTHR10552:SF6">
    <property type="entry name" value="U2 SMALL NUCLEAR RIBONUCLEOPROTEIN A"/>
    <property type="match status" value="1"/>
</dbReference>
<dbReference type="InterPro" id="IPR001611">
    <property type="entry name" value="Leu-rich_rpt"/>
</dbReference>
<accession>A0ABM1F474</accession>
<feature type="compositionally biased region" description="Low complexity" evidence="6">
    <location>
        <begin position="128"/>
        <end position="141"/>
    </location>
</feature>
<proteinExistence type="inferred from homology"/>
<gene>
    <name evidence="8" type="primary">LOC106819098</name>
</gene>
<evidence type="ECO:0000256" key="5">
    <source>
        <dbReference type="ARBA" id="ARBA00024196"/>
    </source>
</evidence>
<dbReference type="GeneID" id="106819098"/>
<dbReference type="RefSeq" id="XP_014679245.1">
    <property type="nucleotide sequence ID" value="XM_014823759.1"/>
</dbReference>
<sequence length="160" mass="18372">MEENRVKDLTFLTGLDNLEVLFLSGNRIEQLVEVQKLESLSNLRELSVVNNSVSRKLLHRPLIVFRQPNIEILDGIPVTPEERMKADLYFSDQPQMQQQTIMGSMDNMLPGIGTMRGGMHNDMPSPRLTQQHSQLFQQQSTASNGRNRQYPGVFKKQHRP</sequence>
<keyword evidence="2" id="KW-0433">Leucine-rich repeat</keyword>
<keyword evidence="4" id="KW-0539">Nucleus</keyword>
<evidence type="ECO:0000313" key="7">
    <source>
        <dbReference type="Proteomes" id="UP000695022"/>
    </source>
</evidence>
<dbReference type="PANTHER" id="PTHR10552">
    <property type="entry name" value="U2 SMALL NUCLEAR RIBONUCLEOPROTEIN A"/>
    <property type="match status" value="1"/>
</dbReference>
<evidence type="ECO:0000256" key="2">
    <source>
        <dbReference type="ARBA" id="ARBA00022614"/>
    </source>
</evidence>
<organism evidence="7 8">
    <name type="scientific">Priapulus caudatus</name>
    <name type="common">Priapulid worm</name>
    <dbReference type="NCBI Taxonomy" id="37621"/>
    <lineage>
        <taxon>Eukaryota</taxon>
        <taxon>Metazoa</taxon>
        <taxon>Ecdysozoa</taxon>
        <taxon>Scalidophora</taxon>
        <taxon>Priapulida</taxon>
        <taxon>Priapulimorpha</taxon>
        <taxon>Priapulimorphida</taxon>
        <taxon>Priapulidae</taxon>
        <taxon>Priapulus</taxon>
    </lineage>
</organism>
<dbReference type="InterPro" id="IPR044640">
    <property type="entry name" value="RU2A"/>
</dbReference>
<dbReference type="PROSITE" id="PS51450">
    <property type="entry name" value="LRR"/>
    <property type="match status" value="1"/>
</dbReference>
<dbReference type="Proteomes" id="UP000695022">
    <property type="component" value="Unplaced"/>
</dbReference>
<evidence type="ECO:0000256" key="4">
    <source>
        <dbReference type="ARBA" id="ARBA00023242"/>
    </source>
</evidence>
<name>A0ABM1F474_PRICU</name>
<evidence type="ECO:0000256" key="3">
    <source>
        <dbReference type="ARBA" id="ARBA00022737"/>
    </source>
</evidence>
<evidence type="ECO:0000256" key="6">
    <source>
        <dbReference type="SAM" id="MobiDB-lite"/>
    </source>
</evidence>
<protein>
    <submittedName>
        <fullName evidence="8">Leucine-rich repeat-containing protein 9-like isoform X1</fullName>
    </submittedName>
</protein>
<evidence type="ECO:0000313" key="8">
    <source>
        <dbReference type="RefSeq" id="XP_014679245.1"/>
    </source>
</evidence>
<evidence type="ECO:0000256" key="1">
    <source>
        <dbReference type="ARBA" id="ARBA00004123"/>
    </source>
</evidence>
<dbReference type="SUPFAM" id="SSF52058">
    <property type="entry name" value="L domain-like"/>
    <property type="match status" value="1"/>
</dbReference>
<feature type="region of interest" description="Disordered" evidence="6">
    <location>
        <begin position="120"/>
        <end position="160"/>
    </location>
</feature>
<keyword evidence="7" id="KW-1185">Reference proteome</keyword>
<dbReference type="Pfam" id="PF14580">
    <property type="entry name" value="LRR_9"/>
    <property type="match status" value="1"/>
</dbReference>
<comment type="similarity">
    <text evidence="5">Belongs to the U2 small nuclear ribonucleoprotein A family.</text>
</comment>
<reference evidence="8" key="1">
    <citation type="submission" date="2025-08" db="UniProtKB">
        <authorList>
            <consortium name="RefSeq"/>
        </authorList>
    </citation>
    <scope>IDENTIFICATION</scope>
</reference>
<dbReference type="Gene3D" id="3.80.10.10">
    <property type="entry name" value="Ribonuclease Inhibitor"/>
    <property type="match status" value="1"/>
</dbReference>
<dbReference type="InterPro" id="IPR032675">
    <property type="entry name" value="LRR_dom_sf"/>
</dbReference>